<dbReference type="AlphaFoldDB" id="A0A1R4EDC7"/>
<comment type="similarity">
    <text evidence="3 11">Belongs to the UbiA prenyltransferase family.</text>
</comment>
<comment type="function">
    <text evidence="11">Catalyzes the prenylation of para-hydroxybenzoate (PHB) with an all-trans polyprenyl group. Mediates the second step in the final reaction sequence of ubiquinone-8 (UQ-8) biosynthesis, which is the condensation of the polyisoprenoid side chain with PHB, generating the first membrane-bound Q intermediate 3-octaprenyl-4-hydroxybenzoate.</text>
</comment>
<comment type="subcellular location">
    <subcellularLocation>
        <location evidence="11">Cell inner membrane</location>
        <topology evidence="11">Multi-pass membrane protein</topology>
    </subcellularLocation>
    <subcellularLocation>
        <location evidence="2">Membrane</location>
        <topology evidence="2">Multi-pass membrane protein</topology>
    </subcellularLocation>
</comment>
<feature type="transmembrane region" description="Helical" evidence="11">
    <location>
        <begin position="284"/>
        <end position="310"/>
    </location>
</feature>
<evidence type="ECO:0000313" key="14">
    <source>
        <dbReference type="Proteomes" id="UP000188169"/>
    </source>
</evidence>
<dbReference type="NCBIfam" id="TIGR01474">
    <property type="entry name" value="ubiA_proteo"/>
    <property type="match status" value="1"/>
</dbReference>
<keyword evidence="7 11" id="KW-0831">Ubiquinone biosynthesis</keyword>
<comment type="cofactor">
    <cofactor evidence="1 11">
        <name>Mg(2+)</name>
        <dbReference type="ChEBI" id="CHEBI:18420"/>
    </cofactor>
</comment>
<evidence type="ECO:0000256" key="11">
    <source>
        <dbReference type="HAMAP-Rule" id="MF_01635"/>
    </source>
</evidence>
<feature type="transmembrane region" description="Helical" evidence="11">
    <location>
        <begin position="65"/>
        <end position="86"/>
    </location>
</feature>
<feature type="transmembrane region" description="Helical" evidence="11">
    <location>
        <begin position="183"/>
        <end position="205"/>
    </location>
</feature>
<dbReference type="CDD" id="cd13959">
    <property type="entry name" value="PT_UbiA_COQ2"/>
    <property type="match status" value="1"/>
</dbReference>
<comment type="catalytic activity">
    <reaction evidence="11">
        <text>all-trans-octaprenyl diphosphate + 4-hydroxybenzoate = 4-hydroxy-3-(all-trans-octaprenyl)benzoate + diphosphate</text>
        <dbReference type="Rhea" id="RHEA:27782"/>
        <dbReference type="ChEBI" id="CHEBI:1617"/>
        <dbReference type="ChEBI" id="CHEBI:17879"/>
        <dbReference type="ChEBI" id="CHEBI:33019"/>
        <dbReference type="ChEBI" id="CHEBI:57711"/>
        <dbReference type="EC" id="2.5.1.39"/>
    </reaction>
</comment>
<keyword evidence="6 11" id="KW-0808">Transferase</keyword>
<keyword evidence="8 11" id="KW-0812">Transmembrane</keyword>
<dbReference type="Proteomes" id="UP000188169">
    <property type="component" value="Unassembled WGS sequence"/>
</dbReference>
<evidence type="ECO:0000256" key="3">
    <source>
        <dbReference type="ARBA" id="ARBA00005985"/>
    </source>
</evidence>
<evidence type="ECO:0000256" key="7">
    <source>
        <dbReference type="ARBA" id="ARBA00022688"/>
    </source>
</evidence>
<keyword evidence="4 11" id="KW-1003">Cell membrane</keyword>
<evidence type="ECO:0000256" key="5">
    <source>
        <dbReference type="ARBA" id="ARBA00022519"/>
    </source>
</evidence>
<dbReference type="EMBL" id="FUGD01000048">
    <property type="protein sequence ID" value="SJM36458.1"/>
    <property type="molecule type" value="Genomic_DNA"/>
</dbReference>
<evidence type="ECO:0000256" key="1">
    <source>
        <dbReference type="ARBA" id="ARBA00001946"/>
    </source>
</evidence>
<gene>
    <name evidence="11 13" type="primary">ubiA</name>
    <name evidence="13" type="ORF">A1019T_00419</name>
</gene>
<dbReference type="RefSeq" id="WP_077447864.1">
    <property type="nucleotide sequence ID" value="NZ_FUGD01000048.1"/>
</dbReference>
<dbReference type="OrthoDB" id="9782418at2"/>
<evidence type="ECO:0000256" key="9">
    <source>
        <dbReference type="ARBA" id="ARBA00022989"/>
    </source>
</evidence>
<evidence type="ECO:0000256" key="6">
    <source>
        <dbReference type="ARBA" id="ARBA00022679"/>
    </source>
</evidence>
<keyword evidence="10 11" id="KW-0472">Membrane</keyword>
<evidence type="ECO:0000256" key="4">
    <source>
        <dbReference type="ARBA" id="ARBA00022475"/>
    </source>
</evidence>
<protein>
    <recommendedName>
        <fullName evidence="11 12">4-hydroxybenzoate octaprenyltransferase</fullName>
        <ecNumber evidence="11 12">2.5.1.39</ecNumber>
    </recommendedName>
    <alternativeName>
        <fullName evidence="11">4-HB polyprenyltransferase</fullName>
    </alternativeName>
</protein>
<dbReference type="GO" id="GO:0005886">
    <property type="term" value="C:plasma membrane"/>
    <property type="evidence" value="ECO:0007669"/>
    <property type="project" value="UniProtKB-SubCell"/>
</dbReference>
<evidence type="ECO:0000256" key="2">
    <source>
        <dbReference type="ARBA" id="ARBA00004141"/>
    </source>
</evidence>
<dbReference type="InterPro" id="IPR039653">
    <property type="entry name" value="Prenyltransferase"/>
</dbReference>
<dbReference type="FunFam" id="1.10.357.140:FF:000008">
    <property type="entry name" value="4-hydroxybenzoate octaprenyltransferase"/>
    <property type="match status" value="1"/>
</dbReference>
<evidence type="ECO:0000256" key="12">
    <source>
        <dbReference type="NCBIfam" id="TIGR01474"/>
    </source>
</evidence>
<keyword evidence="9 11" id="KW-1133">Transmembrane helix</keyword>
<feature type="transmembrane region" description="Helical" evidence="11">
    <location>
        <begin position="27"/>
        <end position="45"/>
    </location>
</feature>
<reference evidence="14" key="1">
    <citation type="submission" date="2017-02" db="EMBL/GenBank/DDBJ databases">
        <authorList>
            <person name="Mornico D."/>
        </authorList>
    </citation>
    <scope>NUCLEOTIDE SEQUENCE [LARGE SCALE GENOMIC DNA]</scope>
</reference>
<keyword evidence="14" id="KW-1185">Reference proteome</keyword>
<keyword evidence="11" id="KW-0460">Magnesium</keyword>
<dbReference type="PANTHER" id="PTHR11048:SF28">
    <property type="entry name" value="4-HYDROXYBENZOATE POLYPRENYLTRANSFERASE, MITOCHONDRIAL"/>
    <property type="match status" value="1"/>
</dbReference>
<evidence type="ECO:0000256" key="10">
    <source>
        <dbReference type="ARBA" id="ARBA00023136"/>
    </source>
</evidence>
<organism evidence="13 14">
    <name type="scientific">Psychrobacter pasteurii</name>
    <dbReference type="NCBI Taxonomy" id="1945520"/>
    <lineage>
        <taxon>Bacteria</taxon>
        <taxon>Pseudomonadati</taxon>
        <taxon>Pseudomonadota</taxon>
        <taxon>Gammaproteobacteria</taxon>
        <taxon>Moraxellales</taxon>
        <taxon>Moraxellaceae</taxon>
        <taxon>Psychrobacter</taxon>
    </lineage>
</organism>
<dbReference type="EC" id="2.5.1.39" evidence="11 12"/>
<dbReference type="FunFam" id="1.20.120.1780:FF:000001">
    <property type="entry name" value="4-hydroxybenzoate octaprenyltransferase"/>
    <property type="match status" value="1"/>
</dbReference>
<dbReference type="InterPro" id="IPR006370">
    <property type="entry name" value="HB_polyprenyltransferase-like"/>
</dbReference>
<feature type="transmembrane region" description="Helical" evidence="11">
    <location>
        <begin position="160"/>
        <end position="177"/>
    </location>
</feature>
<feature type="transmembrane region" description="Helical" evidence="11">
    <location>
        <begin position="255"/>
        <end position="272"/>
    </location>
</feature>
<dbReference type="PANTHER" id="PTHR11048">
    <property type="entry name" value="PRENYLTRANSFERASES"/>
    <property type="match status" value="1"/>
</dbReference>
<dbReference type="Gene3D" id="1.20.120.1780">
    <property type="entry name" value="UbiA prenyltransferase"/>
    <property type="match status" value="1"/>
</dbReference>
<name>A0A1R4EDC7_9GAMM</name>
<dbReference type="UniPathway" id="UPA00232"/>
<dbReference type="STRING" id="1945520.A1019T_00419"/>
<feature type="transmembrane region" description="Helical" evidence="11">
    <location>
        <begin position="134"/>
        <end position="151"/>
    </location>
</feature>
<dbReference type="InterPro" id="IPR000537">
    <property type="entry name" value="UbiA_prenyltransferase"/>
</dbReference>
<comment type="pathway">
    <text evidence="11">Cofactor biosynthesis; ubiquinone biosynthesis.</text>
</comment>
<feature type="transmembrane region" description="Helical" evidence="11">
    <location>
        <begin position="226"/>
        <end position="249"/>
    </location>
</feature>
<sequence>MTDSNFKNKLQAYIHLTRFDKPVGIELLLWPTLWAVFLAAFGNALTEASDKATALPSVLPSWSVLLIFALGAILMRAAGCAINDFADRKVDGSVSRTKGRPLADGRLSAKEAVGAFLVLSLISASLLFWLPIEVFYWSIGAVILAFIYPFMKRFTHLPQVFLAAAFGWAIPMAYVAVQGYPDIWCWLLFLAYMCWTVAYDTQYAMADREDDLKIGVKSTAILFGRFDVLIISLLQTAFLVLMGVVFYHYFVETRLGLIPIYALGLVAILFAQQNRACATRNPMACFKAFLANVWVGRYVFLVVVLSSLWIEFNGLT</sequence>
<proteinExistence type="inferred from homology"/>
<dbReference type="InterPro" id="IPR044878">
    <property type="entry name" value="UbiA_sf"/>
</dbReference>
<dbReference type="GO" id="GO:0008412">
    <property type="term" value="F:4-hydroxybenzoate polyprenyltransferase activity"/>
    <property type="evidence" value="ECO:0007669"/>
    <property type="project" value="UniProtKB-UniRule"/>
</dbReference>
<dbReference type="HAMAP" id="MF_01635">
    <property type="entry name" value="UbiA"/>
    <property type="match status" value="1"/>
</dbReference>
<dbReference type="Pfam" id="PF01040">
    <property type="entry name" value="UbiA"/>
    <property type="match status" value="1"/>
</dbReference>
<dbReference type="GO" id="GO:0006744">
    <property type="term" value="P:ubiquinone biosynthetic process"/>
    <property type="evidence" value="ECO:0007669"/>
    <property type="project" value="UniProtKB-UniRule"/>
</dbReference>
<dbReference type="Gene3D" id="1.10.357.140">
    <property type="entry name" value="UbiA prenyltransferase"/>
    <property type="match status" value="1"/>
</dbReference>
<keyword evidence="5 11" id="KW-0997">Cell inner membrane</keyword>
<evidence type="ECO:0000313" key="13">
    <source>
        <dbReference type="EMBL" id="SJM36458.1"/>
    </source>
</evidence>
<evidence type="ECO:0000256" key="8">
    <source>
        <dbReference type="ARBA" id="ARBA00022692"/>
    </source>
</evidence>
<accession>A0A1R4EDC7</accession>